<dbReference type="Gene3D" id="1.20.920.10">
    <property type="entry name" value="Bromodomain-like"/>
    <property type="match status" value="1"/>
</dbReference>
<feature type="compositionally biased region" description="Basic and acidic residues" evidence="3">
    <location>
        <begin position="147"/>
        <end position="170"/>
    </location>
</feature>
<evidence type="ECO:0000313" key="6">
    <source>
        <dbReference type="Proteomes" id="UP000299102"/>
    </source>
</evidence>
<reference evidence="5 6" key="1">
    <citation type="journal article" date="2019" name="Commun. Biol.">
        <title>The bagworm genome reveals a unique fibroin gene that provides high tensile strength.</title>
        <authorList>
            <person name="Kono N."/>
            <person name="Nakamura H."/>
            <person name="Ohtoshi R."/>
            <person name="Tomita M."/>
            <person name="Numata K."/>
            <person name="Arakawa K."/>
        </authorList>
    </citation>
    <scope>NUCLEOTIDE SEQUENCE [LARGE SCALE GENOMIC DNA]</scope>
</reference>
<feature type="compositionally biased region" description="Basic residues" evidence="3">
    <location>
        <begin position="131"/>
        <end position="142"/>
    </location>
</feature>
<dbReference type="STRING" id="151549.A0A4C1SVH6"/>
<dbReference type="PRINTS" id="PR00503">
    <property type="entry name" value="BROMODOMAIN"/>
</dbReference>
<dbReference type="InterPro" id="IPR001487">
    <property type="entry name" value="Bromodomain"/>
</dbReference>
<dbReference type="Pfam" id="PF00439">
    <property type="entry name" value="Bromodomain"/>
    <property type="match status" value="1"/>
</dbReference>
<proteinExistence type="predicted"/>
<keyword evidence="1 2" id="KW-0103">Bromodomain</keyword>
<evidence type="ECO:0000313" key="5">
    <source>
        <dbReference type="EMBL" id="GBP05230.1"/>
    </source>
</evidence>
<feature type="non-terminal residue" evidence="5">
    <location>
        <position position="376"/>
    </location>
</feature>
<accession>A0A4C1SVH6</accession>
<name>A0A4C1SVH6_EUMVA</name>
<dbReference type="GO" id="GO:0090537">
    <property type="term" value="C:CERF complex"/>
    <property type="evidence" value="ECO:0007669"/>
    <property type="project" value="InterPro"/>
</dbReference>
<dbReference type="AlphaFoldDB" id="A0A4C1SVH6"/>
<dbReference type="PROSITE" id="PS50014">
    <property type="entry name" value="BROMODOMAIN_2"/>
    <property type="match status" value="1"/>
</dbReference>
<evidence type="ECO:0000256" key="3">
    <source>
        <dbReference type="SAM" id="MobiDB-lite"/>
    </source>
</evidence>
<protein>
    <submittedName>
        <fullName evidence="5">Cat eye syndrome critical region protein 2</fullName>
    </submittedName>
</protein>
<dbReference type="GO" id="GO:0006338">
    <property type="term" value="P:chromatin remodeling"/>
    <property type="evidence" value="ECO:0007669"/>
    <property type="project" value="InterPro"/>
</dbReference>
<dbReference type="PANTHER" id="PTHR47092">
    <property type="entry name" value="CAT EYE SYNDROME CRITICAL REGION PROTEIN 2"/>
    <property type="match status" value="1"/>
</dbReference>
<feature type="compositionally biased region" description="Polar residues" evidence="3">
    <location>
        <begin position="192"/>
        <end position="201"/>
    </location>
</feature>
<feature type="region of interest" description="Disordered" evidence="3">
    <location>
        <begin position="343"/>
        <end position="376"/>
    </location>
</feature>
<sequence>MSDRYLKLEPAGSASRHRNRADSACRRCSKPERITGTNARSLIVAARCILRGTTHTINARSPTLRNAARRNTAHTVAHYTKRWLLELPRRTSSRVLQKIKQKEEENKQSESEQKNPEEERRGKGKVDRENRAKRRSLLKSKRSSSSESDHSSCSKEIPLKKQKCNVEKTSKNSSIPTKGEPPPDPPVKMGRKTNNSLSSATGEILISDDEPVNSTRKKLKTSQIFSQSEEDIKTDMYKVLEQLTAHEDAWPFLDPVEEEYAPNYYAVIRRPMDLRKMEERLDNAYYTDYSMFKADFKLIVNNCRLYNGQDNEYTVMVENLQNAFDRLTEKYIHRLSSSDEEIAVEYPLPTPSRKHKIKSESPERVQRKKRKSHSET</sequence>
<comment type="caution">
    <text evidence="5">The sequence shown here is derived from an EMBL/GenBank/DDBJ whole genome shotgun (WGS) entry which is preliminary data.</text>
</comment>
<feature type="compositionally biased region" description="Basic and acidic residues" evidence="3">
    <location>
        <begin position="100"/>
        <end position="130"/>
    </location>
</feature>
<organism evidence="5 6">
    <name type="scientific">Eumeta variegata</name>
    <name type="common">Bagworm moth</name>
    <name type="synonym">Eumeta japonica</name>
    <dbReference type="NCBI Taxonomy" id="151549"/>
    <lineage>
        <taxon>Eukaryota</taxon>
        <taxon>Metazoa</taxon>
        <taxon>Ecdysozoa</taxon>
        <taxon>Arthropoda</taxon>
        <taxon>Hexapoda</taxon>
        <taxon>Insecta</taxon>
        <taxon>Pterygota</taxon>
        <taxon>Neoptera</taxon>
        <taxon>Endopterygota</taxon>
        <taxon>Lepidoptera</taxon>
        <taxon>Glossata</taxon>
        <taxon>Ditrysia</taxon>
        <taxon>Tineoidea</taxon>
        <taxon>Psychidae</taxon>
        <taxon>Oiketicinae</taxon>
        <taxon>Eumeta</taxon>
    </lineage>
</organism>
<dbReference type="InterPro" id="IPR029614">
    <property type="entry name" value="CECR2"/>
</dbReference>
<keyword evidence="6" id="KW-1185">Reference proteome</keyword>
<feature type="domain" description="Bromo" evidence="4">
    <location>
        <begin position="244"/>
        <end position="314"/>
    </location>
</feature>
<gene>
    <name evidence="5" type="primary">CECR2</name>
    <name evidence="5" type="ORF">EVAR_72322_1</name>
</gene>
<feature type="region of interest" description="Disordered" evidence="3">
    <location>
        <begin position="1"/>
        <end position="21"/>
    </location>
</feature>
<dbReference type="SUPFAM" id="SSF47370">
    <property type="entry name" value="Bromodomain"/>
    <property type="match status" value="1"/>
</dbReference>
<evidence type="ECO:0000259" key="4">
    <source>
        <dbReference type="PROSITE" id="PS50014"/>
    </source>
</evidence>
<evidence type="ECO:0000256" key="1">
    <source>
        <dbReference type="ARBA" id="ARBA00023117"/>
    </source>
</evidence>
<dbReference type="PANTHER" id="PTHR47092:SF1">
    <property type="entry name" value="CHROMATIN REMODELING REGULATOR CECR2"/>
    <property type="match status" value="1"/>
</dbReference>
<feature type="region of interest" description="Disordered" evidence="3">
    <location>
        <begin position="95"/>
        <end position="201"/>
    </location>
</feature>
<dbReference type="CDD" id="cd05509">
    <property type="entry name" value="Bromo_gcn5_like"/>
    <property type="match status" value="1"/>
</dbReference>
<dbReference type="SMART" id="SM00297">
    <property type="entry name" value="BROMO"/>
    <property type="match status" value="1"/>
</dbReference>
<dbReference type="Proteomes" id="UP000299102">
    <property type="component" value="Unassembled WGS sequence"/>
</dbReference>
<dbReference type="EMBL" id="BGZK01003877">
    <property type="protein sequence ID" value="GBP05230.1"/>
    <property type="molecule type" value="Genomic_DNA"/>
</dbReference>
<dbReference type="InterPro" id="IPR036427">
    <property type="entry name" value="Bromodomain-like_sf"/>
</dbReference>
<dbReference type="OrthoDB" id="303107at2759"/>
<feature type="compositionally biased region" description="Basic residues" evidence="3">
    <location>
        <begin position="366"/>
        <end position="376"/>
    </location>
</feature>
<evidence type="ECO:0000256" key="2">
    <source>
        <dbReference type="PROSITE-ProRule" id="PRU00035"/>
    </source>
</evidence>